<sequence length="545" mass="60722">MTVEIEIVPSSSTLDMYGKQDSFSAYSLSGHIVLTLSSSSSIFGWTRKSKLLLQSLELTFEGCSEVCGPTIGYAATRLCYITQELAPNEALALTDDRQEQSNEPCRWNVVFNMTVPGWLPETTFFGTAGAFGVKYKLYATAKLWNSECRRDHSWSLSSLYSALCSPERLINAEKSILVRRFVSEPSFSNENIDIPNATFYINPQVNAPAEGSSTPHIPVDTWSKIQILATVPEYTNVEDDELPFTFRIRTKGLAPEEGKRLQFMGFSVNVLQREKCRERVTEDFKAWYPIPPPLQQPPLLPLRDSHQLSYLYDSLYVPLPQDDGADSRVFSVLSSASNGKYEIEDDTRVFSNDSEDSPSWYTLKCSIPIAHVFQDAPSSEWAGDGKLRPTISGPLLSIRHQISVEVTLDYDLPNSDSSTRAREAFMFSVPLRFERIPPRLPLPEISPLFAIESIPLTGLEPVLSLLLTPADYAPVLPAYSTLFDINGDRKIDPTPLPLYSPPEESSPSSGEQVLAYTSDCTTITDEKVCDLSYGRASYDLDGQTA</sequence>
<evidence type="ECO:0000313" key="2">
    <source>
        <dbReference type="EMBL" id="KTB46800.1"/>
    </source>
</evidence>
<accession>A0A0W0GE13</accession>
<evidence type="ECO:0008006" key="4">
    <source>
        <dbReference type="Google" id="ProtNLM"/>
    </source>
</evidence>
<evidence type="ECO:0000256" key="1">
    <source>
        <dbReference type="SAM" id="MobiDB-lite"/>
    </source>
</evidence>
<comment type="caution">
    <text evidence="2">The sequence shown here is derived from an EMBL/GenBank/DDBJ whole genome shotgun (WGS) entry which is preliminary data.</text>
</comment>
<organism evidence="2 3">
    <name type="scientific">Moniliophthora roreri</name>
    <name type="common">Frosty pod rot fungus</name>
    <name type="synonym">Monilia roreri</name>
    <dbReference type="NCBI Taxonomy" id="221103"/>
    <lineage>
        <taxon>Eukaryota</taxon>
        <taxon>Fungi</taxon>
        <taxon>Dikarya</taxon>
        <taxon>Basidiomycota</taxon>
        <taxon>Agaricomycotina</taxon>
        <taxon>Agaricomycetes</taxon>
        <taxon>Agaricomycetidae</taxon>
        <taxon>Agaricales</taxon>
        <taxon>Marasmiineae</taxon>
        <taxon>Marasmiaceae</taxon>
        <taxon>Moniliophthora</taxon>
    </lineage>
</organism>
<protein>
    <recommendedName>
        <fullName evidence="4">Arrestin-like N-terminal domain-containing protein</fullName>
    </recommendedName>
</protein>
<evidence type="ECO:0000313" key="3">
    <source>
        <dbReference type="Proteomes" id="UP000054988"/>
    </source>
</evidence>
<dbReference type="Proteomes" id="UP000054988">
    <property type="component" value="Unassembled WGS sequence"/>
</dbReference>
<dbReference type="EMBL" id="LATX01000243">
    <property type="protein sequence ID" value="KTB46800.1"/>
    <property type="molecule type" value="Genomic_DNA"/>
</dbReference>
<proteinExistence type="predicted"/>
<feature type="region of interest" description="Disordered" evidence="1">
    <location>
        <begin position="493"/>
        <end position="512"/>
    </location>
</feature>
<gene>
    <name evidence="2" type="ORF">WG66_605</name>
</gene>
<reference evidence="2 3" key="1">
    <citation type="submission" date="2015-12" db="EMBL/GenBank/DDBJ databases">
        <title>Draft genome sequence of Moniliophthora roreri, the causal agent of frosty pod rot of cacao.</title>
        <authorList>
            <person name="Aime M.C."/>
            <person name="Diaz-Valderrama J.R."/>
            <person name="Kijpornyongpan T."/>
            <person name="Phillips-Mora W."/>
        </authorList>
    </citation>
    <scope>NUCLEOTIDE SEQUENCE [LARGE SCALE GENOMIC DNA]</scope>
    <source>
        <strain evidence="2 3">MCA 2952</strain>
    </source>
</reference>
<dbReference type="AlphaFoldDB" id="A0A0W0GE13"/>
<dbReference type="eggNOG" id="ENOG502SCST">
    <property type="taxonomic scope" value="Eukaryota"/>
</dbReference>
<name>A0A0W0GE13_MONRR</name>